<reference evidence="1 2" key="1">
    <citation type="submission" date="2021-06" db="EMBL/GenBank/DDBJ databases">
        <title>Falsochrobactrum tianjin sp.nov., a new petroleum-degrading bacteria isolated from oily soils.</title>
        <authorList>
            <person name="Chen G."/>
            <person name="Chen H."/>
            <person name="Tian J."/>
            <person name="Qing J."/>
            <person name="Zhong L."/>
            <person name="Ma W."/>
            <person name="Song Y."/>
            <person name="Cui X."/>
            <person name="Yan B."/>
        </authorList>
    </citation>
    <scope>NUCLEOTIDE SEQUENCE [LARGE SCALE GENOMIC DNA]</scope>
    <source>
        <strain evidence="1 2">TDYN1</strain>
    </source>
</reference>
<comment type="caution">
    <text evidence="1">The sequence shown here is derived from an EMBL/GenBank/DDBJ whole genome shotgun (WGS) entry which is preliminary data.</text>
</comment>
<sequence>MIVLHEWQDQITGTGHGPVLRHSYVSLAHKSQQKLYRFAINSPFSRYCVARTVEFINLATLSFQ</sequence>
<protein>
    <submittedName>
        <fullName evidence="1">Uncharacterized protein</fullName>
    </submittedName>
</protein>
<proteinExistence type="predicted"/>
<name>A0A949UTF9_9HYPH</name>
<dbReference type="Proteomes" id="UP000752297">
    <property type="component" value="Unassembled WGS sequence"/>
</dbReference>
<gene>
    <name evidence="1" type="ORF">KUG47_10815</name>
</gene>
<accession>A0A949UTF9</accession>
<organism evidence="1 2">
    <name type="scientific">Falsochrobactrum tianjinense</name>
    <dbReference type="NCBI Taxonomy" id="2706015"/>
    <lineage>
        <taxon>Bacteria</taxon>
        <taxon>Pseudomonadati</taxon>
        <taxon>Pseudomonadota</taxon>
        <taxon>Alphaproteobacteria</taxon>
        <taxon>Hyphomicrobiales</taxon>
        <taxon>Brucellaceae</taxon>
        <taxon>Falsochrobactrum</taxon>
    </lineage>
</organism>
<dbReference type="RefSeq" id="WP_217678186.1">
    <property type="nucleotide sequence ID" value="NZ_JAHRVA010000004.1"/>
</dbReference>
<dbReference type="EMBL" id="JAHRVA010000004">
    <property type="protein sequence ID" value="MBV2143984.1"/>
    <property type="molecule type" value="Genomic_DNA"/>
</dbReference>
<evidence type="ECO:0000313" key="1">
    <source>
        <dbReference type="EMBL" id="MBV2143984.1"/>
    </source>
</evidence>
<keyword evidence="2" id="KW-1185">Reference proteome</keyword>
<dbReference type="AlphaFoldDB" id="A0A949UTF9"/>
<evidence type="ECO:0000313" key="2">
    <source>
        <dbReference type="Proteomes" id="UP000752297"/>
    </source>
</evidence>